<feature type="compositionally biased region" description="Polar residues" evidence="3">
    <location>
        <begin position="13"/>
        <end position="25"/>
    </location>
</feature>
<evidence type="ECO:0000256" key="3">
    <source>
        <dbReference type="SAM" id="MobiDB-lite"/>
    </source>
</evidence>
<evidence type="ECO:0000313" key="4">
    <source>
        <dbReference type="EMBL" id="SVB02707.1"/>
    </source>
</evidence>
<dbReference type="Gene3D" id="3.40.640.10">
    <property type="entry name" value="Type I PLP-dependent aspartate aminotransferase-like (Major domain)"/>
    <property type="match status" value="1"/>
</dbReference>
<dbReference type="PANTHER" id="PTHR21152:SF40">
    <property type="entry name" value="ALANINE--GLYOXYLATE AMINOTRANSFERASE"/>
    <property type="match status" value="1"/>
</dbReference>
<name>A0A382ANZ7_9ZZZZ</name>
<gene>
    <name evidence="4" type="ORF">METZ01_LOCUS155561</name>
</gene>
<dbReference type="AlphaFoldDB" id="A0A382ANZ7"/>
<dbReference type="PANTHER" id="PTHR21152">
    <property type="entry name" value="AMINOTRANSFERASE CLASS V"/>
    <property type="match status" value="1"/>
</dbReference>
<dbReference type="GO" id="GO:0008453">
    <property type="term" value="F:alanine-glyoxylate transaminase activity"/>
    <property type="evidence" value="ECO:0007669"/>
    <property type="project" value="TreeGrafter"/>
</dbReference>
<keyword evidence="2" id="KW-0663">Pyridoxal phosphate</keyword>
<dbReference type="GO" id="GO:0019265">
    <property type="term" value="P:glycine biosynthetic process, by transamination of glyoxylate"/>
    <property type="evidence" value="ECO:0007669"/>
    <property type="project" value="TreeGrafter"/>
</dbReference>
<evidence type="ECO:0000256" key="2">
    <source>
        <dbReference type="ARBA" id="ARBA00022898"/>
    </source>
</evidence>
<dbReference type="GO" id="GO:0004760">
    <property type="term" value="F:L-serine-pyruvate transaminase activity"/>
    <property type="evidence" value="ECO:0007669"/>
    <property type="project" value="TreeGrafter"/>
</dbReference>
<evidence type="ECO:0008006" key="5">
    <source>
        <dbReference type="Google" id="ProtNLM"/>
    </source>
</evidence>
<protein>
    <recommendedName>
        <fullName evidence="5">Phosphoserine transaminase</fullName>
    </recommendedName>
</protein>
<accession>A0A382ANZ7</accession>
<evidence type="ECO:0000256" key="1">
    <source>
        <dbReference type="ARBA" id="ARBA00001933"/>
    </source>
</evidence>
<organism evidence="4">
    <name type="scientific">marine metagenome</name>
    <dbReference type="NCBI Taxonomy" id="408172"/>
    <lineage>
        <taxon>unclassified sequences</taxon>
        <taxon>metagenomes</taxon>
        <taxon>ecological metagenomes</taxon>
    </lineage>
</organism>
<dbReference type="InterPro" id="IPR015424">
    <property type="entry name" value="PyrdxlP-dep_Trfase"/>
</dbReference>
<reference evidence="4" key="1">
    <citation type="submission" date="2018-05" db="EMBL/GenBank/DDBJ databases">
        <authorList>
            <person name="Lanie J.A."/>
            <person name="Ng W.-L."/>
            <person name="Kazmierczak K.M."/>
            <person name="Andrzejewski T.M."/>
            <person name="Davidsen T.M."/>
            <person name="Wayne K.J."/>
            <person name="Tettelin H."/>
            <person name="Glass J.I."/>
            <person name="Rusch D."/>
            <person name="Podicherti R."/>
            <person name="Tsui H.-C.T."/>
            <person name="Winkler M.E."/>
        </authorList>
    </citation>
    <scope>NUCLEOTIDE SEQUENCE</scope>
</reference>
<dbReference type="EMBL" id="UINC01026017">
    <property type="protein sequence ID" value="SVB02707.1"/>
    <property type="molecule type" value="Genomic_DNA"/>
</dbReference>
<feature type="region of interest" description="Disordered" evidence="3">
    <location>
        <begin position="1"/>
        <end position="25"/>
    </location>
</feature>
<feature type="non-terminal residue" evidence="4">
    <location>
        <position position="147"/>
    </location>
</feature>
<dbReference type="InterPro" id="IPR015421">
    <property type="entry name" value="PyrdxlP-dep_Trfase_major"/>
</dbReference>
<dbReference type="SUPFAM" id="SSF53383">
    <property type="entry name" value="PLP-dependent transferases"/>
    <property type="match status" value="1"/>
</dbReference>
<dbReference type="GO" id="GO:0005777">
    <property type="term" value="C:peroxisome"/>
    <property type="evidence" value="ECO:0007669"/>
    <property type="project" value="TreeGrafter"/>
</dbReference>
<sequence>MNTNKPNIKPDNPNFSSGPTTKRPGWTTTHLQFALLGRSHRSPECKAQLKEVIEKSKKILSLPNNYLLGIMPGSDTGALEAAMWCMLGERGVDILAWENFGKDWVKDVVDQLQIENRNVHEADYGALPDLSKVNFTNDVIFTWNGTT</sequence>
<proteinExistence type="predicted"/>
<comment type="cofactor">
    <cofactor evidence="1">
        <name>pyridoxal 5'-phosphate</name>
        <dbReference type="ChEBI" id="CHEBI:597326"/>
    </cofactor>
</comment>